<feature type="domain" description="EamA" evidence="7">
    <location>
        <begin position="176"/>
        <end position="306"/>
    </location>
</feature>
<dbReference type="GO" id="GO:0016020">
    <property type="term" value="C:membrane"/>
    <property type="evidence" value="ECO:0007669"/>
    <property type="project" value="UniProtKB-SubCell"/>
</dbReference>
<reference evidence="8 9" key="1">
    <citation type="submission" date="2019-03" db="EMBL/GenBank/DDBJ databases">
        <title>Genomic Encyclopedia of Type Strains, Phase IV (KMG-IV): sequencing the most valuable type-strain genomes for metagenomic binning, comparative biology and taxonomic classification.</title>
        <authorList>
            <person name="Goeker M."/>
        </authorList>
    </citation>
    <scope>NUCLEOTIDE SEQUENCE [LARGE SCALE GENOMIC DNA]</scope>
    <source>
        <strain evidence="8 9">DSM 19345</strain>
    </source>
</reference>
<keyword evidence="5 6" id="KW-0472">Membrane</keyword>
<feature type="transmembrane region" description="Helical" evidence="6">
    <location>
        <begin position="264"/>
        <end position="283"/>
    </location>
</feature>
<evidence type="ECO:0000256" key="6">
    <source>
        <dbReference type="SAM" id="Phobius"/>
    </source>
</evidence>
<dbReference type="Proteomes" id="UP000295678">
    <property type="component" value="Unassembled WGS sequence"/>
</dbReference>
<dbReference type="Pfam" id="PF00892">
    <property type="entry name" value="EamA"/>
    <property type="match status" value="2"/>
</dbReference>
<protein>
    <submittedName>
        <fullName evidence="8">Drug/metabolite transporter (DMT)-like permease</fullName>
    </submittedName>
</protein>
<feature type="transmembrane region" description="Helical" evidence="6">
    <location>
        <begin position="289"/>
        <end position="307"/>
    </location>
</feature>
<feature type="transmembrane region" description="Helical" evidence="6">
    <location>
        <begin position="96"/>
        <end position="113"/>
    </location>
</feature>
<keyword evidence="9" id="KW-1185">Reference proteome</keyword>
<dbReference type="EMBL" id="SMAK01000009">
    <property type="protein sequence ID" value="TCT08395.1"/>
    <property type="molecule type" value="Genomic_DNA"/>
</dbReference>
<name>A0A4R3MAF4_9HYPH</name>
<gene>
    <name evidence="8" type="ORF">EDC22_10971</name>
</gene>
<feature type="transmembrane region" description="Helical" evidence="6">
    <location>
        <begin position="207"/>
        <end position="229"/>
    </location>
</feature>
<evidence type="ECO:0000313" key="8">
    <source>
        <dbReference type="EMBL" id="TCT08395.1"/>
    </source>
</evidence>
<dbReference type="PANTHER" id="PTHR22911:SF6">
    <property type="entry name" value="SOLUTE CARRIER FAMILY 35 MEMBER G1"/>
    <property type="match status" value="1"/>
</dbReference>
<dbReference type="InterPro" id="IPR000620">
    <property type="entry name" value="EamA_dom"/>
</dbReference>
<dbReference type="OrthoDB" id="8478503at2"/>
<keyword evidence="4 6" id="KW-1133">Transmembrane helix</keyword>
<dbReference type="InterPro" id="IPR037185">
    <property type="entry name" value="EmrE-like"/>
</dbReference>
<comment type="subcellular location">
    <subcellularLocation>
        <location evidence="1">Membrane</location>
        <topology evidence="1">Multi-pass membrane protein</topology>
    </subcellularLocation>
</comment>
<evidence type="ECO:0000256" key="1">
    <source>
        <dbReference type="ARBA" id="ARBA00004141"/>
    </source>
</evidence>
<sequence>MRQQQLSIAAFRACPEQVREASLHHLIGIGLKVASTLVLMVMAALMKLLSETVPVGEVMFARSFFALLPLSVWLTWRGEFPRALRTRNVRGHVLRGGFGGLALASYLVALTYLPLPDVTAIQFLAPLLTLALATVLLGEVVGIFRWSAVGVGFIGIVMILWPYLGQGWSSADAGAIGALVAVMAASLTSLAMIQVRHLTGTETTGSIVFYFSVTCTVLALCTLPFGWAVPTPREAALLVTIGLIGGIGQILLTQSYRYAPASVVAPFDYTAMIWSLVLGYLMFGDRPVAITLAGASIVIAAGLFVIWRERQLGIERARQRQASPPPV</sequence>
<dbReference type="PANTHER" id="PTHR22911">
    <property type="entry name" value="ACYL-MALONYL CONDENSING ENZYME-RELATED"/>
    <property type="match status" value="1"/>
</dbReference>
<evidence type="ECO:0000313" key="9">
    <source>
        <dbReference type="Proteomes" id="UP000295678"/>
    </source>
</evidence>
<dbReference type="SUPFAM" id="SSF103481">
    <property type="entry name" value="Multidrug resistance efflux transporter EmrE"/>
    <property type="match status" value="2"/>
</dbReference>
<feature type="transmembrane region" description="Helical" evidence="6">
    <location>
        <begin position="21"/>
        <end position="46"/>
    </location>
</feature>
<feature type="transmembrane region" description="Helical" evidence="6">
    <location>
        <begin position="235"/>
        <end position="252"/>
    </location>
</feature>
<dbReference type="AlphaFoldDB" id="A0A4R3MAF4"/>
<keyword evidence="3 6" id="KW-0812">Transmembrane</keyword>
<evidence type="ECO:0000256" key="2">
    <source>
        <dbReference type="ARBA" id="ARBA00009853"/>
    </source>
</evidence>
<proteinExistence type="inferred from homology"/>
<feature type="transmembrane region" description="Helical" evidence="6">
    <location>
        <begin position="144"/>
        <end position="164"/>
    </location>
</feature>
<accession>A0A4R3MAF4</accession>
<evidence type="ECO:0000256" key="5">
    <source>
        <dbReference type="ARBA" id="ARBA00023136"/>
    </source>
</evidence>
<evidence type="ECO:0000259" key="7">
    <source>
        <dbReference type="Pfam" id="PF00892"/>
    </source>
</evidence>
<feature type="transmembrane region" description="Helical" evidence="6">
    <location>
        <begin position="58"/>
        <end position="76"/>
    </location>
</feature>
<feature type="transmembrane region" description="Helical" evidence="6">
    <location>
        <begin position="176"/>
        <end position="195"/>
    </location>
</feature>
<comment type="similarity">
    <text evidence="2">Belongs to the drug/metabolite transporter (DMT) superfamily. 10 TMS drug/metabolite exporter (DME) (TC 2.A.7.3) family.</text>
</comment>
<evidence type="ECO:0000256" key="3">
    <source>
        <dbReference type="ARBA" id="ARBA00022692"/>
    </source>
</evidence>
<feature type="transmembrane region" description="Helical" evidence="6">
    <location>
        <begin position="119"/>
        <end position="137"/>
    </location>
</feature>
<feature type="domain" description="EamA" evidence="7">
    <location>
        <begin position="27"/>
        <end position="160"/>
    </location>
</feature>
<evidence type="ECO:0000256" key="4">
    <source>
        <dbReference type="ARBA" id="ARBA00022989"/>
    </source>
</evidence>
<organism evidence="8 9">
    <name type="scientific">Tepidamorphus gemmatus</name>
    <dbReference type="NCBI Taxonomy" id="747076"/>
    <lineage>
        <taxon>Bacteria</taxon>
        <taxon>Pseudomonadati</taxon>
        <taxon>Pseudomonadota</taxon>
        <taxon>Alphaproteobacteria</taxon>
        <taxon>Hyphomicrobiales</taxon>
        <taxon>Tepidamorphaceae</taxon>
        <taxon>Tepidamorphus</taxon>
    </lineage>
</organism>
<comment type="caution">
    <text evidence="8">The sequence shown here is derived from an EMBL/GenBank/DDBJ whole genome shotgun (WGS) entry which is preliminary data.</text>
</comment>